<keyword evidence="2" id="KW-0328">Glycosyltransferase</keyword>
<keyword evidence="2" id="KW-0808">Transferase</keyword>
<dbReference type="SUPFAM" id="SSF53448">
    <property type="entry name" value="Nucleotide-diphospho-sugar transferases"/>
    <property type="match status" value="1"/>
</dbReference>
<feature type="domain" description="Glycosyltransferase 2-like" evidence="1">
    <location>
        <begin position="6"/>
        <end position="128"/>
    </location>
</feature>
<dbReference type="GO" id="GO:0016757">
    <property type="term" value="F:glycosyltransferase activity"/>
    <property type="evidence" value="ECO:0007669"/>
    <property type="project" value="UniProtKB-KW"/>
</dbReference>
<protein>
    <submittedName>
        <fullName evidence="2">Glycosyltransferase</fullName>
        <ecNumber evidence="2">2.4.-.-</ecNumber>
    </submittedName>
</protein>
<dbReference type="Proteomes" id="UP000679575">
    <property type="component" value="Chromosome"/>
</dbReference>
<name>A0ABX7YVU9_9GAMM</name>
<evidence type="ECO:0000313" key="3">
    <source>
        <dbReference type="Proteomes" id="UP000679575"/>
    </source>
</evidence>
<dbReference type="InterPro" id="IPR029044">
    <property type="entry name" value="Nucleotide-diphossugar_trans"/>
</dbReference>
<dbReference type="EMBL" id="CP073587">
    <property type="protein sequence ID" value="QUN06894.1"/>
    <property type="molecule type" value="Genomic_DNA"/>
</dbReference>
<evidence type="ECO:0000313" key="2">
    <source>
        <dbReference type="EMBL" id="QUN06894.1"/>
    </source>
</evidence>
<evidence type="ECO:0000259" key="1">
    <source>
        <dbReference type="Pfam" id="PF00535"/>
    </source>
</evidence>
<dbReference type="InterPro" id="IPR001173">
    <property type="entry name" value="Glyco_trans_2-like"/>
</dbReference>
<dbReference type="Pfam" id="PF00535">
    <property type="entry name" value="Glycos_transf_2"/>
    <property type="match status" value="1"/>
</dbReference>
<gene>
    <name evidence="2" type="ORF">KDN34_05455</name>
</gene>
<keyword evidence="3" id="KW-1185">Reference proteome</keyword>
<proteinExistence type="predicted"/>
<accession>A0ABX7YVU9</accession>
<dbReference type="Gene3D" id="3.90.550.10">
    <property type="entry name" value="Spore Coat Polysaccharide Biosynthesis Protein SpsA, Chain A"/>
    <property type="match status" value="1"/>
</dbReference>
<organism evidence="2 3">
    <name type="scientific">Shewanella yunxiaonensis</name>
    <dbReference type="NCBI Taxonomy" id="2829809"/>
    <lineage>
        <taxon>Bacteria</taxon>
        <taxon>Pseudomonadati</taxon>
        <taxon>Pseudomonadota</taxon>
        <taxon>Gammaproteobacteria</taxon>
        <taxon>Alteromonadales</taxon>
        <taxon>Shewanellaceae</taxon>
        <taxon>Shewanella</taxon>
    </lineage>
</organism>
<dbReference type="EC" id="2.4.-.-" evidence="2"/>
<dbReference type="RefSeq" id="WP_212595901.1">
    <property type="nucleotide sequence ID" value="NZ_CP073587.1"/>
</dbReference>
<dbReference type="PANTHER" id="PTHR22916:SF3">
    <property type="entry name" value="UDP-GLCNAC:BETAGAL BETA-1,3-N-ACETYLGLUCOSAMINYLTRANSFERASE-LIKE PROTEIN 1"/>
    <property type="match status" value="1"/>
</dbReference>
<reference evidence="2 3" key="1">
    <citation type="submission" date="2021-04" db="EMBL/GenBank/DDBJ databases">
        <title>Novel species identification of genus Shewanella.</title>
        <authorList>
            <person name="Liu G."/>
        </authorList>
    </citation>
    <scope>NUCLEOTIDE SEQUENCE [LARGE SCALE GENOMIC DNA]</scope>
    <source>
        <strain evidence="2 3">FJAT-54481</strain>
    </source>
</reference>
<dbReference type="PANTHER" id="PTHR22916">
    <property type="entry name" value="GLYCOSYLTRANSFERASE"/>
    <property type="match status" value="1"/>
</dbReference>
<sequence length="299" mass="34633">MIKVAVLLSFYNGHKYIDDQIFSILNQRLYGICVDIYIRNDGSTCIDSLCKLNDIKTKHPHIRVIHGENIGVVNSFLELLEVVDGYEYYAFCDQDDYWLPNKIGRAVEKASLDVPFLYCGKYTLVDAELEVLDSNIRVTNVIPSFQNALFKNFCTGCTCLINSKLRNEILKINMPTSIPMHDWYLLLVAYCKGRVFYDSESHILYRQHGSNVVGGVTNFKDKFKRYFRFIIEGNKTRSTLAEHLKSINTNQDISKFLDDLVSSEKNVVKRVKLIADKNWTYAAFLDRLSVYITVLFYRF</sequence>